<dbReference type="Proteomes" id="UP000008370">
    <property type="component" value="Unassembled WGS sequence"/>
</dbReference>
<accession>K5UR36</accession>
<feature type="transmembrane region" description="Helical" evidence="1">
    <location>
        <begin position="94"/>
        <end position="115"/>
    </location>
</feature>
<dbReference type="InterPro" id="IPR045340">
    <property type="entry name" value="DUF6533"/>
</dbReference>
<protein>
    <recommendedName>
        <fullName evidence="2">DUF6533 domain-containing protein</fullName>
    </recommendedName>
</protein>
<dbReference type="Pfam" id="PF20151">
    <property type="entry name" value="DUF6533"/>
    <property type="match status" value="1"/>
</dbReference>
<evidence type="ECO:0000259" key="2">
    <source>
        <dbReference type="Pfam" id="PF20151"/>
    </source>
</evidence>
<feature type="transmembrane region" description="Helical" evidence="1">
    <location>
        <begin position="127"/>
        <end position="148"/>
    </location>
</feature>
<keyword evidence="1" id="KW-0472">Membrane</keyword>
<dbReference type="GeneID" id="18919652"/>
<feature type="transmembrane region" description="Helical" evidence="1">
    <location>
        <begin position="195"/>
        <end position="216"/>
    </location>
</feature>
<gene>
    <name evidence="3" type="ORF">PHACADRAFT_30834</name>
</gene>
<evidence type="ECO:0000256" key="1">
    <source>
        <dbReference type="SAM" id="Phobius"/>
    </source>
</evidence>
<sequence>MNSTVGPEPASAILSSVPALLATKYLSAAGMVAVLWDHIISLDEEIDYIWPKKIDVTKVTYVLYRYGTEGGFFYVAYMFSGFRPPLTTESCKSFIVVLFCLLMATSLLANVYMALYHYQLWDHRKGAMYAIIVALICTYLPAFILGVIQTIQEHSRPHAFHPRRASPLTGVAGQTTYFAPLDTCLIISGSAVGKGFWACLVAFDAFAITLAVANALDRPYRQSTDVLSSLRRDGAAWFFCLFLARLMNFIIFVRLPPYEDLVIVLCALYLPARPTPPTNRFSSNVWSLIAIILSRLILRVEKLKKDNHRVRIWDPKAEAFELGRFSNNGGGISPS</sequence>
<evidence type="ECO:0000313" key="3">
    <source>
        <dbReference type="EMBL" id="EKM52296.1"/>
    </source>
</evidence>
<keyword evidence="1" id="KW-0812">Transmembrane</keyword>
<proteinExistence type="predicted"/>
<feature type="transmembrane region" description="Helical" evidence="1">
    <location>
        <begin position="12"/>
        <end position="36"/>
    </location>
</feature>
<organism evidence="3 4">
    <name type="scientific">Phanerochaete carnosa (strain HHB-10118-sp)</name>
    <name type="common">White-rot fungus</name>
    <name type="synonym">Peniophora carnosa</name>
    <dbReference type="NCBI Taxonomy" id="650164"/>
    <lineage>
        <taxon>Eukaryota</taxon>
        <taxon>Fungi</taxon>
        <taxon>Dikarya</taxon>
        <taxon>Basidiomycota</taxon>
        <taxon>Agaricomycotina</taxon>
        <taxon>Agaricomycetes</taxon>
        <taxon>Polyporales</taxon>
        <taxon>Phanerochaetaceae</taxon>
        <taxon>Phanerochaete</taxon>
    </lineage>
</organism>
<dbReference type="KEGG" id="pco:PHACADRAFT_30834"/>
<keyword evidence="4" id="KW-1185">Reference proteome</keyword>
<dbReference type="OrthoDB" id="2788334at2759"/>
<dbReference type="EMBL" id="JH930475">
    <property type="protein sequence ID" value="EKM52296.1"/>
    <property type="molecule type" value="Genomic_DNA"/>
</dbReference>
<feature type="transmembrane region" description="Helical" evidence="1">
    <location>
        <begin position="281"/>
        <end position="298"/>
    </location>
</feature>
<feature type="transmembrane region" description="Helical" evidence="1">
    <location>
        <begin position="236"/>
        <end position="255"/>
    </location>
</feature>
<feature type="domain" description="DUF6533" evidence="2">
    <location>
        <begin position="25"/>
        <end position="68"/>
    </location>
</feature>
<feature type="transmembrane region" description="Helical" evidence="1">
    <location>
        <begin position="62"/>
        <end position="82"/>
    </location>
</feature>
<dbReference type="InParanoid" id="K5UR36"/>
<evidence type="ECO:0000313" key="4">
    <source>
        <dbReference type="Proteomes" id="UP000008370"/>
    </source>
</evidence>
<keyword evidence="1" id="KW-1133">Transmembrane helix</keyword>
<dbReference type="HOGENOM" id="CLU_035509_1_1_1"/>
<name>K5UR36_PHACS</name>
<dbReference type="RefSeq" id="XP_007398532.1">
    <property type="nucleotide sequence ID" value="XM_007398470.1"/>
</dbReference>
<dbReference type="AlphaFoldDB" id="K5UR36"/>
<reference evidence="3 4" key="1">
    <citation type="journal article" date="2012" name="BMC Genomics">
        <title>Comparative genomics of the white-rot fungi, Phanerochaete carnosa and P. chrysosporium, to elucidate the genetic basis of the distinct wood types they colonize.</title>
        <authorList>
            <person name="Suzuki H."/>
            <person name="MacDonald J."/>
            <person name="Syed K."/>
            <person name="Salamov A."/>
            <person name="Hori C."/>
            <person name="Aerts A."/>
            <person name="Henrissat B."/>
            <person name="Wiebenga A."/>
            <person name="vanKuyk P.A."/>
            <person name="Barry K."/>
            <person name="Lindquist E."/>
            <person name="LaButti K."/>
            <person name="Lapidus A."/>
            <person name="Lucas S."/>
            <person name="Coutinho P."/>
            <person name="Gong Y."/>
            <person name="Samejima M."/>
            <person name="Mahadevan R."/>
            <person name="Abou-Zaid M."/>
            <person name="de Vries R.P."/>
            <person name="Igarashi K."/>
            <person name="Yadav J.S."/>
            <person name="Grigoriev I.V."/>
            <person name="Master E.R."/>
        </authorList>
    </citation>
    <scope>NUCLEOTIDE SEQUENCE [LARGE SCALE GENOMIC DNA]</scope>
    <source>
        <strain evidence="3 4">HHB-10118-sp</strain>
    </source>
</reference>